<evidence type="ECO:0000313" key="2">
    <source>
        <dbReference type="EMBL" id="TXG53008.1"/>
    </source>
</evidence>
<feature type="transmembrane region" description="Helical" evidence="1">
    <location>
        <begin position="90"/>
        <end position="113"/>
    </location>
</feature>
<dbReference type="PANTHER" id="PTHR35278">
    <property type="entry name" value="TRANSMEMBRANE PROTEIN-RELATED"/>
    <property type="match status" value="1"/>
</dbReference>
<proteinExistence type="predicted"/>
<name>A0A5C7H7L2_9ROSI</name>
<gene>
    <name evidence="2" type="ORF">EZV62_022177</name>
</gene>
<dbReference type="OrthoDB" id="1916120at2759"/>
<sequence>MGNSISSFFSGFFKVISNLFESPLDFVSGKSCSSVCGSTWDFICYIENFCVANLLKMAMVLVLSYIVLLFFYLLYKLGICGCIGHSLCRISWACLVSWFSFWEYCCTFLWVKLTKLKRTNRRRNIEEEFDSGEEEYYDESFSCDTPRGRSLSRRRETDYRGIHLRKSLRPRSHHVRVGIYSDSIHGHRRKPRKHHNPSSTVHDIRVTHTSKFVKKGTNSRGRAIYRSTSTNMSPI</sequence>
<keyword evidence="1" id="KW-1133">Transmembrane helix</keyword>
<organism evidence="2 3">
    <name type="scientific">Acer yangbiense</name>
    <dbReference type="NCBI Taxonomy" id="1000413"/>
    <lineage>
        <taxon>Eukaryota</taxon>
        <taxon>Viridiplantae</taxon>
        <taxon>Streptophyta</taxon>
        <taxon>Embryophyta</taxon>
        <taxon>Tracheophyta</taxon>
        <taxon>Spermatophyta</taxon>
        <taxon>Magnoliopsida</taxon>
        <taxon>eudicotyledons</taxon>
        <taxon>Gunneridae</taxon>
        <taxon>Pentapetalae</taxon>
        <taxon>rosids</taxon>
        <taxon>malvids</taxon>
        <taxon>Sapindales</taxon>
        <taxon>Sapindaceae</taxon>
        <taxon>Hippocastanoideae</taxon>
        <taxon>Acereae</taxon>
        <taxon>Acer</taxon>
    </lineage>
</organism>
<protein>
    <submittedName>
        <fullName evidence="2">Uncharacterized protein</fullName>
    </submittedName>
</protein>
<dbReference type="Proteomes" id="UP000323000">
    <property type="component" value="Chromosome 10"/>
</dbReference>
<keyword evidence="1" id="KW-0472">Membrane</keyword>
<keyword evidence="1" id="KW-0812">Transmembrane</keyword>
<evidence type="ECO:0000256" key="1">
    <source>
        <dbReference type="SAM" id="Phobius"/>
    </source>
</evidence>
<reference evidence="3" key="1">
    <citation type="journal article" date="2019" name="Gigascience">
        <title>De novo genome assembly of the endangered Acer yangbiense, a plant species with extremely small populations endemic to Yunnan Province, China.</title>
        <authorList>
            <person name="Yang J."/>
            <person name="Wariss H.M."/>
            <person name="Tao L."/>
            <person name="Zhang R."/>
            <person name="Yun Q."/>
            <person name="Hollingsworth P."/>
            <person name="Dao Z."/>
            <person name="Luo G."/>
            <person name="Guo H."/>
            <person name="Ma Y."/>
            <person name="Sun W."/>
        </authorList>
    </citation>
    <scope>NUCLEOTIDE SEQUENCE [LARGE SCALE GENOMIC DNA]</scope>
    <source>
        <strain evidence="3">cv. Malutang</strain>
    </source>
</reference>
<feature type="transmembrane region" description="Helical" evidence="1">
    <location>
        <begin position="54"/>
        <end position="75"/>
    </location>
</feature>
<comment type="caution">
    <text evidence="2">The sequence shown here is derived from an EMBL/GenBank/DDBJ whole genome shotgun (WGS) entry which is preliminary data.</text>
</comment>
<dbReference type="PANTHER" id="PTHR35278:SF1">
    <property type="entry name" value="F8K7.16"/>
    <property type="match status" value="1"/>
</dbReference>
<keyword evidence="3" id="KW-1185">Reference proteome</keyword>
<accession>A0A5C7H7L2</accession>
<dbReference type="EMBL" id="VAHF01000010">
    <property type="protein sequence ID" value="TXG53008.1"/>
    <property type="molecule type" value="Genomic_DNA"/>
</dbReference>
<evidence type="ECO:0000313" key="3">
    <source>
        <dbReference type="Proteomes" id="UP000323000"/>
    </source>
</evidence>
<dbReference type="AlphaFoldDB" id="A0A5C7H7L2"/>